<comment type="caution">
    <text evidence="1">The sequence shown here is derived from an EMBL/GenBank/DDBJ whole genome shotgun (WGS) entry which is preliminary data.</text>
</comment>
<proteinExistence type="predicted"/>
<evidence type="ECO:0000313" key="1">
    <source>
        <dbReference type="EMBL" id="MBP2202130.1"/>
    </source>
</evidence>
<sequence length="73" mass="8178">MAQRYGVLPSDILGLNKSSNLSYSINLAVCYNSINNNSNNNSKLSNNSNNGCKIQQISEKDLINYQKEISKFF</sequence>
<organism evidence="1 2">
    <name type="scientific">Methanococcus voltae</name>
    <dbReference type="NCBI Taxonomy" id="2188"/>
    <lineage>
        <taxon>Archaea</taxon>
        <taxon>Methanobacteriati</taxon>
        <taxon>Methanobacteriota</taxon>
        <taxon>Methanomada group</taxon>
        <taxon>Methanococci</taxon>
        <taxon>Methanococcales</taxon>
        <taxon>Methanococcaceae</taxon>
        <taxon>Methanococcus</taxon>
    </lineage>
</organism>
<name>A0A8J7S2H8_METVO</name>
<evidence type="ECO:0000313" key="2">
    <source>
        <dbReference type="Proteomes" id="UP000740329"/>
    </source>
</evidence>
<dbReference type="EMBL" id="JAGGMV010000007">
    <property type="protein sequence ID" value="MBP2202130.1"/>
    <property type="molecule type" value="Genomic_DNA"/>
</dbReference>
<dbReference type="AlphaFoldDB" id="A0A8J7S2H8"/>
<gene>
    <name evidence="1" type="ORF">J3E07_001571</name>
</gene>
<dbReference type="Proteomes" id="UP000740329">
    <property type="component" value="Unassembled WGS sequence"/>
</dbReference>
<protein>
    <submittedName>
        <fullName evidence="1">Uncharacterized protein</fullName>
    </submittedName>
</protein>
<dbReference type="RefSeq" id="WP_209591650.1">
    <property type="nucleotide sequence ID" value="NZ_JAGGMV010000007.1"/>
</dbReference>
<accession>A0A8J7S2H8</accession>
<reference evidence="1" key="1">
    <citation type="submission" date="2021-03" db="EMBL/GenBank/DDBJ databases">
        <title>Genomic Encyclopedia of Type Strains, Phase IV (KMG-V): Genome sequencing to study the core and pangenomes of soil and plant-associated prokaryotes.</title>
        <authorList>
            <person name="Whitman W."/>
        </authorList>
    </citation>
    <scope>NUCLEOTIDE SEQUENCE</scope>
    <source>
        <strain evidence="1">C4</strain>
    </source>
</reference>